<evidence type="ECO:0000313" key="3">
    <source>
        <dbReference type="Proteomes" id="UP000014071"/>
    </source>
</evidence>
<dbReference type="AlphaFoldDB" id="R9NXY1"/>
<feature type="compositionally biased region" description="Basic and acidic residues" evidence="1">
    <location>
        <begin position="95"/>
        <end position="142"/>
    </location>
</feature>
<evidence type="ECO:0000313" key="2">
    <source>
        <dbReference type="EMBL" id="GAC93598.1"/>
    </source>
</evidence>
<accession>R9NXY1</accession>
<evidence type="ECO:0000256" key="1">
    <source>
        <dbReference type="SAM" id="MobiDB-lite"/>
    </source>
</evidence>
<dbReference type="Proteomes" id="UP000014071">
    <property type="component" value="Unassembled WGS sequence"/>
</dbReference>
<name>R9NXY1_PSEHS</name>
<protein>
    <submittedName>
        <fullName evidence="2">Uncharacterized protein</fullName>
    </submittedName>
</protein>
<organism evidence="2 3">
    <name type="scientific">Pseudozyma hubeiensis (strain SY62)</name>
    <name type="common">Yeast</name>
    <dbReference type="NCBI Taxonomy" id="1305764"/>
    <lineage>
        <taxon>Eukaryota</taxon>
        <taxon>Fungi</taxon>
        <taxon>Dikarya</taxon>
        <taxon>Basidiomycota</taxon>
        <taxon>Ustilaginomycotina</taxon>
        <taxon>Ustilaginomycetes</taxon>
        <taxon>Ustilaginales</taxon>
        <taxon>Ustilaginaceae</taxon>
        <taxon>Pseudozyma</taxon>
    </lineage>
</organism>
<dbReference type="GeneID" id="24106464"/>
<proteinExistence type="predicted"/>
<gene>
    <name evidence="2" type="ORF">PHSY_001163</name>
</gene>
<feature type="region of interest" description="Disordered" evidence="1">
    <location>
        <begin position="80"/>
        <end position="142"/>
    </location>
</feature>
<sequence>MYLAPMTAAHHVSPTAAGLAIRTKLHGSRASVHSDRQCNWCDFWQESASGFECQNVVTNAHRRCSAADNRVSFDSLPSRLPLQVVPSHPSKTKVWRGEKAGLPHRDRDCRDASRLEPSRVKRVDEHDSDRRSIGSDETEKVQ</sequence>
<dbReference type="RefSeq" id="XP_012187185.1">
    <property type="nucleotide sequence ID" value="XM_012331795.1"/>
</dbReference>
<dbReference type="EMBL" id="DF238777">
    <property type="protein sequence ID" value="GAC93598.1"/>
    <property type="molecule type" value="Genomic_DNA"/>
</dbReference>
<keyword evidence="3" id="KW-1185">Reference proteome</keyword>
<dbReference type="HOGENOM" id="CLU_1816644_0_0_1"/>
<reference evidence="3" key="1">
    <citation type="journal article" date="2013" name="Genome Announc.">
        <title>Draft genome sequence of the basidiomycetous yeast-like fungus Pseudozyma hubeiensis SY62, which produces an abundant amount of the biosurfactant mannosylerythritol lipids.</title>
        <authorList>
            <person name="Konishi M."/>
            <person name="Hatada Y."/>
            <person name="Horiuchi J."/>
        </authorList>
    </citation>
    <scope>NUCLEOTIDE SEQUENCE [LARGE SCALE GENOMIC DNA]</scope>
    <source>
        <strain evidence="3">SY62</strain>
    </source>
</reference>